<dbReference type="EMBL" id="CP043550">
    <property type="protein sequence ID" value="QEO57551.1"/>
    <property type="molecule type" value="Genomic_DNA"/>
</dbReference>
<dbReference type="Pfam" id="PF10934">
    <property type="entry name" value="Sheath_initiator"/>
    <property type="match status" value="1"/>
</dbReference>
<gene>
    <name evidence="1" type="ORF">F0R74_06685</name>
</gene>
<evidence type="ECO:0008006" key="3">
    <source>
        <dbReference type="Google" id="ProtNLM"/>
    </source>
</evidence>
<sequence>MIVSKLDINHDWTFGKSLANYHKNNDSAISQNIKTRLLSFKNDWFLDTEANIDWINILGSKNNKQIIEDEVLRVTSQTFGVARVTAIEIITTQRKAKINVTFDTIYTRDVTIGVEI</sequence>
<dbReference type="Proteomes" id="UP000322509">
    <property type="component" value="Chromosome"/>
</dbReference>
<reference evidence="1 2" key="1">
    <citation type="submission" date="2019-09" db="EMBL/GenBank/DDBJ databases">
        <title>Complete genome sequence of Francisella marina E103-15.</title>
        <authorList>
            <person name="Tekedar H.C."/>
            <person name="Griffin M.J."/>
            <person name="Waldbieser G.C."/>
            <person name="Soto E."/>
        </authorList>
    </citation>
    <scope>NUCLEOTIDE SEQUENCE [LARGE SCALE GENOMIC DNA]</scope>
    <source>
        <strain evidence="1 2">E103-15</strain>
    </source>
</reference>
<name>A0ABX5ZHR4_9GAMM</name>
<evidence type="ECO:0000313" key="1">
    <source>
        <dbReference type="EMBL" id="QEO57551.1"/>
    </source>
</evidence>
<protein>
    <recommendedName>
        <fullName evidence="3">IraD/Gp25-like domain-containing protein</fullName>
    </recommendedName>
</protein>
<keyword evidence="2" id="KW-1185">Reference proteome</keyword>
<dbReference type="InterPro" id="IPR020288">
    <property type="entry name" value="Sheath_initiator"/>
</dbReference>
<organism evidence="1 2">
    <name type="scientific">Francisella marina</name>
    <dbReference type="NCBI Taxonomy" id="2249302"/>
    <lineage>
        <taxon>Bacteria</taxon>
        <taxon>Pseudomonadati</taxon>
        <taxon>Pseudomonadota</taxon>
        <taxon>Gammaproteobacteria</taxon>
        <taxon>Thiotrichales</taxon>
        <taxon>Francisellaceae</taxon>
        <taxon>Francisella</taxon>
    </lineage>
</organism>
<dbReference type="RefSeq" id="WP_149368731.1">
    <property type="nucleotide sequence ID" value="NZ_CP043550.1"/>
</dbReference>
<proteinExistence type="predicted"/>
<accession>A0ABX5ZHR4</accession>
<evidence type="ECO:0000313" key="2">
    <source>
        <dbReference type="Proteomes" id="UP000322509"/>
    </source>
</evidence>